<dbReference type="EMBL" id="CP154834">
    <property type="protein sequence ID" value="XAO72818.1"/>
    <property type="molecule type" value="Genomic_DNA"/>
</dbReference>
<name>A0AAU6WJW8_9FLAO</name>
<dbReference type="AlphaFoldDB" id="A0AAU6WJW8"/>
<proteinExistence type="predicted"/>
<reference evidence="1 2" key="1">
    <citation type="submission" date="2024-04" db="EMBL/GenBank/DDBJ databases">
        <title>Genome sequencing and assembly of rice foliar adapted Chryseobacterium endophyticum OsEnb-ALM-A6.</title>
        <authorList>
            <person name="Kumar S."/>
            <person name="Javed M."/>
            <person name="Chouhan V."/>
            <person name="Charishma K."/>
            <person name="Patel A."/>
            <person name="Kumar M."/>
            <person name="Sahu K.P."/>
            <person name="Kumar A."/>
        </authorList>
    </citation>
    <scope>NUCLEOTIDE SEQUENCE [LARGE SCALE GENOMIC DNA]</scope>
    <source>
        <strain evidence="1 2">OsEnb-ALM-A6</strain>
    </source>
</reference>
<sequence>MILFTMTISAQQIPGIDMEIRSESGTEGHNIMDFTVVLKNKGQMPFSGKINIQTPEGIRIAAANGIETELDPGETVFLPIKIIISNNAVAGDKTLVFSLADRQSKAVSEKSATFKVAQDTALRIIAENPILYINNMKDSVEVRARVSNLGNVKQHVTVVFKIPEITQENIFVEKKEMFPYRKIRFLFSGLCHRGL</sequence>
<organism evidence="1 2">
    <name type="scientific">Chryseobacterium endophyticum</name>
    <dbReference type="NCBI Taxonomy" id="1854762"/>
    <lineage>
        <taxon>Bacteria</taxon>
        <taxon>Pseudomonadati</taxon>
        <taxon>Bacteroidota</taxon>
        <taxon>Flavobacteriia</taxon>
        <taxon>Flavobacteriales</taxon>
        <taxon>Weeksellaceae</taxon>
        <taxon>Chryseobacterium group</taxon>
        <taxon>Chryseobacterium</taxon>
    </lineage>
</organism>
<dbReference type="Proteomes" id="UP001463665">
    <property type="component" value="Chromosome"/>
</dbReference>
<keyword evidence="2" id="KW-1185">Reference proteome</keyword>
<evidence type="ECO:0000313" key="2">
    <source>
        <dbReference type="Proteomes" id="UP001463665"/>
    </source>
</evidence>
<protein>
    <submittedName>
        <fullName evidence="1">Uncharacterized protein</fullName>
    </submittedName>
</protein>
<evidence type="ECO:0000313" key="1">
    <source>
        <dbReference type="EMBL" id="XAO72818.1"/>
    </source>
</evidence>
<accession>A0AAU6WJW8</accession>
<gene>
    <name evidence="1" type="ORF">AAFP95_13210</name>
</gene>
<dbReference type="RefSeq" id="WP_345765546.1">
    <property type="nucleotide sequence ID" value="NZ_CP154834.1"/>
</dbReference>